<sequence>EHDTLQDRRLPPHPAAAAVPVRPHQQDEVREAGGRGRHHRPRHGQPDRPDAGERGREAGRGGHRPAEPPVLGQQRHRRHPQGGRQEVQAEVRRRPRPRDRGDRHHRVQGGVQPPVFGHARAGRHDRRRRPGVPDPHLRPGHGRRERDPGPARERPGVPRPDRAGVRRDLPQAQAADPELPAQPDEHHDRAVVLGQGDRAVPPARGDDHLRLRVRGDQLRRVQGPELFGGRRGEGDRRRV</sequence>
<dbReference type="GO" id="GO:0004069">
    <property type="term" value="F:L-aspartate:2-oxoglutarate aminotransferase activity"/>
    <property type="evidence" value="ECO:0007669"/>
    <property type="project" value="UniProtKB-EC"/>
</dbReference>
<feature type="compositionally biased region" description="Basic and acidic residues" evidence="1">
    <location>
        <begin position="44"/>
        <end position="66"/>
    </location>
</feature>
<feature type="compositionally biased region" description="Basic and acidic residues" evidence="1">
    <location>
        <begin position="24"/>
        <end position="34"/>
    </location>
</feature>
<organism evidence="2">
    <name type="scientific">uncultured Phycisphaerae bacterium</name>
    <dbReference type="NCBI Taxonomy" id="904963"/>
    <lineage>
        <taxon>Bacteria</taxon>
        <taxon>Pseudomonadati</taxon>
        <taxon>Planctomycetota</taxon>
        <taxon>Phycisphaerae</taxon>
        <taxon>environmental samples</taxon>
    </lineage>
</organism>
<feature type="compositionally biased region" description="Basic and acidic residues" evidence="1">
    <location>
        <begin position="87"/>
        <end position="102"/>
    </location>
</feature>
<evidence type="ECO:0000313" key="2">
    <source>
        <dbReference type="EMBL" id="CAA9378085.1"/>
    </source>
</evidence>
<feature type="region of interest" description="Disordered" evidence="1">
    <location>
        <begin position="1"/>
        <end position="208"/>
    </location>
</feature>
<evidence type="ECO:0000256" key="1">
    <source>
        <dbReference type="SAM" id="MobiDB-lite"/>
    </source>
</evidence>
<keyword evidence="2" id="KW-0032">Aminotransferase</keyword>
<proteinExistence type="predicted"/>
<feature type="non-terminal residue" evidence="2">
    <location>
        <position position="239"/>
    </location>
</feature>
<feature type="compositionally biased region" description="Basic and acidic residues" evidence="1">
    <location>
        <begin position="1"/>
        <end position="10"/>
    </location>
</feature>
<dbReference type="EMBL" id="CADCUQ010000116">
    <property type="protein sequence ID" value="CAA9378085.1"/>
    <property type="molecule type" value="Genomic_DNA"/>
</dbReference>
<accession>A0A6J4N8H0</accession>
<name>A0A6J4N8H0_9BACT</name>
<feature type="compositionally biased region" description="Basic and acidic residues" evidence="1">
    <location>
        <begin position="142"/>
        <end position="169"/>
    </location>
</feature>
<gene>
    <name evidence="2" type="ORF">AVDCRST_MAG64-424</name>
</gene>
<reference evidence="2" key="1">
    <citation type="submission" date="2020-02" db="EMBL/GenBank/DDBJ databases">
        <authorList>
            <person name="Meier V. D."/>
        </authorList>
    </citation>
    <scope>NUCLEOTIDE SEQUENCE</scope>
    <source>
        <strain evidence="2">AVDCRST_MAG64</strain>
    </source>
</reference>
<dbReference type="AlphaFoldDB" id="A0A6J4N8H0"/>
<protein>
    <submittedName>
        <fullName evidence="2">Aspartate aminotransferase</fullName>
        <ecNumber evidence="2">2.6.1.1</ecNumber>
    </submittedName>
</protein>
<feature type="compositionally biased region" description="Basic residues" evidence="1">
    <location>
        <begin position="120"/>
        <end position="130"/>
    </location>
</feature>
<feature type="non-terminal residue" evidence="2">
    <location>
        <position position="1"/>
    </location>
</feature>
<keyword evidence="2" id="KW-0808">Transferase</keyword>
<dbReference type="EC" id="2.6.1.1" evidence="2"/>